<keyword evidence="1" id="KW-0963">Cytoplasm</keyword>
<dbReference type="AlphaFoldDB" id="A0A644V6R2"/>
<keyword evidence="5" id="KW-0489">Methyltransferase</keyword>
<gene>
    <name evidence="5" type="primary">rsmG_9</name>
    <name evidence="5" type="ORF">SDC9_32874</name>
</gene>
<keyword evidence="3 5" id="KW-0808">Transferase</keyword>
<dbReference type="EMBL" id="VSSQ01000229">
    <property type="protein sequence ID" value="MPL86887.1"/>
    <property type="molecule type" value="Genomic_DNA"/>
</dbReference>
<evidence type="ECO:0000256" key="3">
    <source>
        <dbReference type="ARBA" id="ARBA00022679"/>
    </source>
</evidence>
<dbReference type="Gene3D" id="3.40.50.150">
    <property type="entry name" value="Vaccinia Virus protein VP39"/>
    <property type="match status" value="1"/>
</dbReference>
<organism evidence="5">
    <name type="scientific">bioreactor metagenome</name>
    <dbReference type="NCBI Taxonomy" id="1076179"/>
    <lineage>
        <taxon>unclassified sequences</taxon>
        <taxon>metagenomes</taxon>
        <taxon>ecological metagenomes</taxon>
    </lineage>
</organism>
<accession>A0A644V6R2</accession>
<dbReference type="CDD" id="cd02440">
    <property type="entry name" value="AdoMet_MTases"/>
    <property type="match status" value="1"/>
</dbReference>
<dbReference type="InterPro" id="IPR003682">
    <property type="entry name" value="rRNA_ssu_MeTfrase_G"/>
</dbReference>
<evidence type="ECO:0000256" key="1">
    <source>
        <dbReference type="ARBA" id="ARBA00022490"/>
    </source>
</evidence>
<dbReference type="GO" id="GO:0005829">
    <property type="term" value="C:cytosol"/>
    <property type="evidence" value="ECO:0007669"/>
    <property type="project" value="TreeGrafter"/>
</dbReference>
<dbReference type="GO" id="GO:0070043">
    <property type="term" value="F:rRNA (guanine-N7-)-methyltransferase activity"/>
    <property type="evidence" value="ECO:0007669"/>
    <property type="project" value="TreeGrafter"/>
</dbReference>
<protein>
    <submittedName>
        <fullName evidence="5">Ribosomal RNA small subunit methyltransferase G</fullName>
        <ecNumber evidence="5">2.1.1.-</ecNumber>
    </submittedName>
</protein>
<proteinExistence type="inferred from homology"/>
<name>A0A644V6R2_9ZZZZ</name>
<evidence type="ECO:0000313" key="5">
    <source>
        <dbReference type="EMBL" id="MPL86887.1"/>
    </source>
</evidence>
<evidence type="ECO:0000256" key="4">
    <source>
        <dbReference type="SAM" id="MobiDB-lite"/>
    </source>
</evidence>
<evidence type="ECO:0000256" key="2">
    <source>
        <dbReference type="ARBA" id="ARBA00022552"/>
    </source>
</evidence>
<feature type="region of interest" description="Disordered" evidence="4">
    <location>
        <begin position="1"/>
        <end position="25"/>
    </location>
</feature>
<dbReference type="PANTHER" id="PTHR31760">
    <property type="entry name" value="S-ADENOSYL-L-METHIONINE-DEPENDENT METHYLTRANSFERASES SUPERFAMILY PROTEIN"/>
    <property type="match status" value="1"/>
</dbReference>
<comment type="caution">
    <text evidence="5">The sequence shown here is derived from an EMBL/GenBank/DDBJ whole genome shotgun (WGS) entry which is preliminary data.</text>
</comment>
<reference evidence="5" key="1">
    <citation type="submission" date="2019-08" db="EMBL/GenBank/DDBJ databases">
        <authorList>
            <person name="Kucharzyk K."/>
            <person name="Murdoch R.W."/>
            <person name="Higgins S."/>
            <person name="Loffler F."/>
        </authorList>
    </citation>
    <scope>NUCLEOTIDE SEQUENCE</scope>
</reference>
<dbReference type="Pfam" id="PF02527">
    <property type="entry name" value="GidB"/>
    <property type="match status" value="1"/>
</dbReference>
<dbReference type="SUPFAM" id="SSF53335">
    <property type="entry name" value="S-adenosyl-L-methionine-dependent methyltransferases"/>
    <property type="match status" value="1"/>
</dbReference>
<keyword evidence="2" id="KW-0698">rRNA processing</keyword>
<sequence length="252" mass="28197">MTVNPAETPERPATGEQAQERIMQRQSVDRKELARLAAASGAEVPQSALEPLAEYLEMLCQWNKAMNLVGPHTWQDMLTRLAMDSFHLAGFLDKLNLPEAPLCWDLGAGAGLPGIPLRMAWTRGAYYMIEVREKRALFISSVLSRLQLPSTHVFRGPVEHFFQGQYYKADCILSRAFMPWRQLLDLASPRLHDNGVLVVLALEPAPSELPAPWRLVEQHSYVVGGHGRWFWALAPSAGDERLTYDAATHQAG</sequence>
<dbReference type="EC" id="2.1.1.-" evidence="5"/>
<dbReference type="InterPro" id="IPR029063">
    <property type="entry name" value="SAM-dependent_MTases_sf"/>
</dbReference>
<dbReference type="PANTHER" id="PTHR31760:SF0">
    <property type="entry name" value="S-ADENOSYL-L-METHIONINE-DEPENDENT METHYLTRANSFERASES SUPERFAMILY PROTEIN"/>
    <property type="match status" value="1"/>
</dbReference>
<dbReference type="HAMAP" id="MF_00074">
    <property type="entry name" value="16SrRNA_methyltr_G"/>
    <property type="match status" value="1"/>
</dbReference>